<gene>
    <name evidence="6" type="ORF">JG687_00007677</name>
</gene>
<dbReference type="VEuPathDB" id="FungiDB:PC110_g192"/>
<dbReference type="VEuPathDB" id="FungiDB:PC110_g12213"/>
<evidence type="ECO:0000259" key="4">
    <source>
        <dbReference type="Pfam" id="PF21773"/>
    </source>
</evidence>
<evidence type="ECO:0000313" key="6">
    <source>
        <dbReference type="EMBL" id="KAG6961497.1"/>
    </source>
</evidence>
<dbReference type="Pfam" id="PF21773">
    <property type="entry name" value="ODAD1_CC"/>
    <property type="match status" value="1"/>
</dbReference>
<dbReference type="GO" id="GO:0097542">
    <property type="term" value="C:ciliary tip"/>
    <property type="evidence" value="ECO:0007669"/>
    <property type="project" value="TreeGrafter"/>
</dbReference>
<dbReference type="AlphaFoldDB" id="A0A8T1UEI8"/>
<dbReference type="GO" id="GO:0035253">
    <property type="term" value="C:ciliary rootlet"/>
    <property type="evidence" value="ECO:0007669"/>
    <property type="project" value="TreeGrafter"/>
</dbReference>
<evidence type="ECO:0000256" key="1">
    <source>
        <dbReference type="ARBA" id="ARBA00023054"/>
    </source>
</evidence>
<proteinExistence type="predicted"/>
<comment type="caution">
    <text evidence="6">The sequence shown here is derived from an EMBL/GenBank/DDBJ whole genome shotgun (WGS) entry which is preliminary data.</text>
</comment>
<evidence type="ECO:0000259" key="5">
    <source>
        <dbReference type="Pfam" id="PF25372"/>
    </source>
</evidence>
<dbReference type="GO" id="GO:0036158">
    <property type="term" value="P:outer dynein arm assembly"/>
    <property type="evidence" value="ECO:0007669"/>
    <property type="project" value="InterPro"/>
</dbReference>
<dbReference type="Pfam" id="PF13516">
    <property type="entry name" value="LRR_6"/>
    <property type="match status" value="2"/>
</dbReference>
<dbReference type="InterPro" id="IPR049258">
    <property type="entry name" value="ODAD1_CC"/>
</dbReference>
<dbReference type="GO" id="GO:0003341">
    <property type="term" value="P:cilium movement"/>
    <property type="evidence" value="ECO:0007669"/>
    <property type="project" value="InterPro"/>
</dbReference>
<dbReference type="InterPro" id="IPR001611">
    <property type="entry name" value="Leu-rich_rpt"/>
</dbReference>
<dbReference type="SMART" id="SM00367">
    <property type="entry name" value="LRR_CC"/>
    <property type="match status" value="7"/>
</dbReference>
<dbReference type="GO" id="GO:0036064">
    <property type="term" value="C:ciliary basal body"/>
    <property type="evidence" value="ECO:0007669"/>
    <property type="project" value="TreeGrafter"/>
</dbReference>
<feature type="compositionally biased region" description="Basic residues" evidence="3">
    <location>
        <begin position="1129"/>
        <end position="1139"/>
    </location>
</feature>
<evidence type="ECO:0000313" key="7">
    <source>
        <dbReference type="Proteomes" id="UP000688947"/>
    </source>
</evidence>
<dbReference type="EMBL" id="JAENGZ010000347">
    <property type="protein sequence ID" value="KAG6961497.1"/>
    <property type="molecule type" value="Genomic_DNA"/>
</dbReference>
<keyword evidence="1 2" id="KW-0175">Coiled coil</keyword>
<name>A0A8T1UEI8_9STRA</name>
<accession>A0A8T1UEI8</accession>
<feature type="domain" description="F-box/LRR-repeat protein 15-like leucin rich repeat" evidence="5">
    <location>
        <begin position="269"/>
        <end position="374"/>
    </location>
</feature>
<dbReference type="PANTHER" id="PTHR46518:SF1">
    <property type="entry name" value="OUTER DYNEIN ARM-DOCKING COMPLEX SUBUNIT 3"/>
    <property type="match status" value="1"/>
</dbReference>
<feature type="compositionally biased region" description="Basic residues" evidence="3">
    <location>
        <begin position="71"/>
        <end position="82"/>
    </location>
</feature>
<feature type="region of interest" description="Disordered" evidence="3">
    <location>
        <begin position="70"/>
        <end position="102"/>
    </location>
</feature>
<evidence type="ECO:0000256" key="2">
    <source>
        <dbReference type="SAM" id="Coils"/>
    </source>
</evidence>
<feature type="coiled-coil region" evidence="2">
    <location>
        <begin position="559"/>
        <end position="748"/>
    </location>
</feature>
<dbReference type="InterPro" id="IPR006553">
    <property type="entry name" value="Leu-rich_rpt_Cys-con_subtyp"/>
</dbReference>
<dbReference type="PANTHER" id="PTHR46518">
    <property type="entry name" value="COILED-COIL DOMAIN-CONTAINING PROTEIN 151"/>
    <property type="match status" value="1"/>
</dbReference>
<dbReference type="InterPro" id="IPR033192">
    <property type="entry name" value="ODAD3"/>
</dbReference>
<protein>
    <recommendedName>
        <fullName evidence="8">Leucine-rich repeat domain, L domain-like</fullName>
    </recommendedName>
</protein>
<organism evidence="6 7">
    <name type="scientific">Phytophthora cactorum</name>
    <dbReference type="NCBI Taxonomy" id="29920"/>
    <lineage>
        <taxon>Eukaryota</taxon>
        <taxon>Sar</taxon>
        <taxon>Stramenopiles</taxon>
        <taxon>Oomycota</taxon>
        <taxon>Peronosporomycetes</taxon>
        <taxon>Peronosporales</taxon>
        <taxon>Peronosporaceae</taxon>
        <taxon>Phytophthora</taxon>
    </lineage>
</organism>
<feature type="coiled-coil region" evidence="2">
    <location>
        <begin position="896"/>
        <end position="961"/>
    </location>
</feature>
<dbReference type="Proteomes" id="UP000688947">
    <property type="component" value="Unassembled WGS sequence"/>
</dbReference>
<evidence type="ECO:0000256" key="3">
    <source>
        <dbReference type="SAM" id="MobiDB-lite"/>
    </source>
</evidence>
<feature type="domain" description="ODAD1 central coiled coil region" evidence="4">
    <location>
        <begin position="698"/>
        <end position="984"/>
    </location>
</feature>
<dbReference type="InterPro" id="IPR057207">
    <property type="entry name" value="FBXL15_LRR"/>
</dbReference>
<dbReference type="Pfam" id="PF25372">
    <property type="entry name" value="DUF7885"/>
    <property type="match status" value="1"/>
</dbReference>
<reference evidence="6" key="1">
    <citation type="submission" date="2021-01" db="EMBL/GenBank/DDBJ databases">
        <title>Phytophthora aleatoria, a newly-described species from Pinus radiata is distinct from Phytophthora cactorum isolates based on comparative genomics.</title>
        <authorList>
            <person name="Mcdougal R."/>
            <person name="Panda P."/>
            <person name="Williams N."/>
            <person name="Studholme D.J."/>
        </authorList>
    </citation>
    <scope>NUCLEOTIDE SEQUENCE</scope>
    <source>
        <strain evidence="6">NZFS 3830</strain>
    </source>
</reference>
<evidence type="ECO:0008006" key="8">
    <source>
        <dbReference type="Google" id="ProtNLM"/>
    </source>
</evidence>
<sequence length="1184" mass="132396">MGATCCRCQHLDDPLLSLSRASASAMSANYNHFYVPAPLAASSSDSSSSSSSSSLANYVAFPFPFVSKPKIGARNKRNKSKTKSLDKKPHNPHNGPHSRATAPYVGEYWRKTSRGRFAPLSLLELSDALQAGVLPPEVASNVLQWLKQHYVLDKPQFQALTPFLLLEWNLADQQEVEDSWFDDIPETTMESVKSIDVTGCIHLQQLGSEWGRHVNRLPELLAASFQGCSGLSKESIETLKFSTKLTTLNFSGCVNVDDKCMKTLSKLEHLKSLQLVGCRKLTDKGVKRLFKLRELEKLRLGRCRKLTDEAFDGFAVSFPKLRELDVANCRLSERAMQEIGHIKSLEVLVIRGCQDTSDDGMTSLAELTNLKYFDARHCSKIHSIPTEWTQLEVLLLGYTAFAESDTAVLQYLTMLQELELRKCRIMKRNLKALNISNTEISDNGTSGLAKLTELRILRLDTSGITNRALANLSFLPQLERLDLFGANITDNGLMHLIPLHKLQELTICGGNIGDRGVGLISKLTSLTSLNLSQNRGTRDASTMQARQENALRRMEQDYDSRMEEQVEDLRDKMRLLQVDRKSNIDLLESSKQTNKDYIRQLKNENRDLRKALADLKRTTSAGAAGSQSLGLSALIGVTDDADEIASATQQMNKVRKQHDDLRHRVQSQTALLEELKDEVKDLELESKKPSLEDTPETRKIRMLENRLDKAMIKFNEAQSIRKTYEQIVKRLKDERIGFDNQLAAIERALAAKQHDYDELVLLSADAAHARETILLELEKARSQHEDEKRHRDKELREKQQYVKIRLEMTNRLDKREKHKSSVIARDSVDLSYEGESQLKASLMSTMIQQGVAGEEKKEHRSKIDIFESAFRKIKEATGVSDVNEVIQKITSQESTTDNLLNLSKENQARLERLQAEHSVLKARVEELKYSGSGGGHRRKLVDDHEQNLVLASTKLERAKLKYERLAKVLIGVKAGVEHLVDKMESVREDDQVIVVTDETIVEALQESEITLTHLLSQIKLAGAAPSSMDSSSMQKKIEHTRVPVAALKNAMATGSLIPEGLGLDADILVARPYNQRIALPGTDGLTAEELEMDDMGGANGGMLLDDTEEALSRDRVKRASSQVIMAQDKKKKRVLKKKFKESGNESSDEEGSAGASINGGSTANQAESTSRGPPTQRTLSPKKK</sequence>
<dbReference type="OrthoDB" id="10255247at2759"/>
<feature type="region of interest" description="Disordered" evidence="3">
    <location>
        <begin position="1113"/>
        <end position="1184"/>
    </location>
</feature>
<feature type="compositionally biased region" description="Polar residues" evidence="3">
    <location>
        <begin position="1158"/>
        <end position="1184"/>
    </location>
</feature>